<feature type="compositionally biased region" description="Polar residues" evidence="1">
    <location>
        <begin position="791"/>
        <end position="800"/>
    </location>
</feature>
<accession>A0A843VYJ6</accession>
<feature type="compositionally biased region" description="Basic residues" evidence="1">
    <location>
        <begin position="516"/>
        <end position="532"/>
    </location>
</feature>
<feature type="region of interest" description="Disordered" evidence="1">
    <location>
        <begin position="515"/>
        <end position="627"/>
    </location>
</feature>
<feature type="region of interest" description="Disordered" evidence="1">
    <location>
        <begin position="779"/>
        <end position="800"/>
    </location>
</feature>
<sequence length="1044" mass="115050">REMSRGQKAVGRGGERAKLLGYARIQMPQLAPRTITRENISDVDRGFSIYAQGPLEDYAPREGAVDLRLVSKQDGMYCFDRDRDYPREFPLDEHLFPFIHQFTSPDPDIDASTLASEKVQLERAILAERDSMMGTCAFTYPSFPSDYPYSIQFPDISQLGFFSSVADSLVKTSMMTSISWDAQGQHKLGPSFSGLSLLPSDARYVSEGYSQFCFLSQIMSGSTPSWYDGWSVIPSHRFRLGATEWLMGVLHHYCDLLDQNSFASDTTSWSDYYQLPVDFDDSSRLLAAPHNKGWNPRGLPDRTYLAAYLVYWLSSFDVPYGEDGYIRPKVIHPACALADEWKLALAPAALANIFHGLGNLTEFPRVDASLHGLQKRGEKVEKPLLYTGAMQPLERLVVPGPKKKPDSAPTKTYSWWLHFLSDCGYPTNADLSSPILSDGFNNELWSHWEEHLRHSIARVGPIEFITKIENCHCHCLGDLWDAVSQAGRVVRLEPEKVVLPPGFSPFRMVPNYIIKPTKKKQSSPRSKKRRAVKAGGVSKRVAREHTFEAPPTKEHAPSTAAIENVDLGVQNKEGANDMEADDYNPISDGVPSSDEGGVSTTAGLGRGGVEMGSSIAQPPTESHDQDDPSLYDGHMFTSFQEIQNLLNSKTESALPDYQEVATTSTDGTVTISSVAEVPGLSTLEEGELPREIISGEGGLASLDPACPVEGIVSGDPEITPHDRLGGELTGVTEHNPPVINTPSQGQEIEEGPTIGEDSDGLGGTITGDVPTMEGMVMSSPTPRVGADVETSGATRSATDQVDGSTIIEAISHCDASIHSASQDAAPPVLEEWEANTGQRLGFPPHGIVWPDGPQASSQRGMEFLIEQFVWSIRTVVEAEFPPSIDKVRDHMETSTRTYHLMGLPREPWMAVIDSMWEEVRRLYEKSAWETICLQIRQLRDVISALEGQITGACAEVEALKAKRAELASSSAAYMDEMRLLEQAIDRALTRLKELKPALTAAADSEKKAMARMEVIDQRALTLEHELAAKKSMVMDLERQRPPFL</sequence>
<gene>
    <name evidence="2" type="ORF">Taro_032181</name>
</gene>
<feature type="compositionally biased region" description="Basic and acidic residues" evidence="1">
    <location>
        <begin position="541"/>
        <end position="556"/>
    </location>
</feature>
<dbReference type="Proteomes" id="UP000652761">
    <property type="component" value="Unassembled WGS sequence"/>
</dbReference>
<feature type="non-terminal residue" evidence="2">
    <location>
        <position position="1"/>
    </location>
</feature>
<reference evidence="2" key="1">
    <citation type="submission" date="2017-07" db="EMBL/GenBank/DDBJ databases">
        <title>Taro Niue Genome Assembly and Annotation.</title>
        <authorList>
            <person name="Atibalentja N."/>
            <person name="Keating K."/>
            <person name="Fields C.J."/>
        </authorList>
    </citation>
    <scope>NUCLEOTIDE SEQUENCE</scope>
    <source>
        <strain evidence="2">Niue_2</strain>
        <tissue evidence="2">Leaf</tissue>
    </source>
</reference>
<comment type="caution">
    <text evidence="2">The sequence shown here is derived from an EMBL/GenBank/DDBJ whole genome shotgun (WGS) entry which is preliminary data.</text>
</comment>
<proteinExistence type="predicted"/>
<name>A0A843VYJ6_COLES</name>
<dbReference type="AlphaFoldDB" id="A0A843VYJ6"/>
<evidence type="ECO:0008006" key="4">
    <source>
        <dbReference type="Google" id="ProtNLM"/>
    </source>
</evidence>
<keyword evidence="3" id="KW-1185">Reference proteome</keyword>
<evidence type="ECO:0000313" key="3">
    <source>
        <dbReference type="Proteomes" id="UP000652761"/>
    </source>
</evidence>
<dbReference type="OrthoDB" id="1642709at2759"/>
<evidence type="ECO:0000256" key="1">
    <source>
        <dbReference type="SAM" id="MobiDB-lite"/>
    </source>
</evidence>
<feature type="region of interest" description="Disordered" evidence="1">
    <location>
        <begin position="730"/>
        <end position="762"/>
    </location>
</feature>
<evidence type="ECO:0000313" key="2">
    <source>
        <dbReference type="EMBL" id="MQL99457.1"/>
    </source>
</evidence>
<protein>
    <recommendedName>
        <fullName evidence="4">Aminotransferase-like plant mobile domain-containing protein</fullName>
    </recommendedName>
</protein>
<organism evidence="2 3">
    <name type="scientific">Colocasia esculenta</name>
    <name type="common">Wild taro</name>
    <name type="synonym">Arum esculentum</name>
    <dbReference type="NCBI Taxonomy" id="4460"/>
    <lineage>
        <taxon>Eukaryota</taxon>
        <taxon>Viridiplantae</taxon>
        <taxon>Streptophyta</taxon>
        <taxon>Embryophyta</taxon>
        <taxon>Tracheophyta</taxon>
        <taxon>Spermatophyta</taxon>
        <taxon>Magnoliopsida</taxon>
        <taxon>Liliopsida</taxon>
        <taxon>Araceae</taxon>
        <taxon>Aroideae</taxon>
        <taxon>Colocasieae</taxon>
        <taxon>Colocasia</taxon>
    </lineage>
</organism>
<dbReference type="EMBL" id="NMUH01002354">
    <property type="protein sequence ID" value="MQL99457.1"/>
    <property type="molecule type" value="Genomic_DNA"/>
</dbReference>